<accession>C9SB97</accession>
<dbReference type="Gene3D" id="1.10.150.20">
    <property type="entry name" value="5' to 3' exonuclease, C-terminal subdomain"/>
    <property type="match status" value="1"/>
</dbReference>
<evidence type="ECO:0000313" key="1">
    <source>
        <dbReference type="EMBL" id="EEY15647.1"/>
    </source>
</evidence>
<keyword evidence="2" id="KW-1185">Reference proteome</keyword>
<sequence>MLGIVPGVTPQNIKSLVLATDNVREVANMSEGELAPLVGREAGRKIFGFFHRNVVED</sequence>
<dbReference type="OrthoDB" id="361020at2759"/>
<dbReference type="SUPFAM" id="SSF47781">
    <property type="entry name" value="RuvA domain 2-like"/>
    <property type="match status" value="1"/>
</dbReference>
<dbReference type="EMBL" id="DS985215">
    <property type="protein sequence ID" value="EEY15647.1"/>
    <property type="molecule type" value="Genomic_DNA"/>
</dbReference>
<gene>
    <name evidence="1" type="ORF">VDBG_01756</name>
</gene>
<evidence type="ECO:0000313" key="2">
    <source>
        <dbReference type="Proteomes" id="UP000008698"/>
    </source>
</evidence>
<dbReference type="HOGENOM" id="CLU_2998212_0_0_1"/>
<dbReference type="InterPro" id="IPR010994">
    <property type="entry name" value="RuvA_2-like"/>
</dbReference>
<dbReference type="Proteomes" id="UP000008698">
    <property type="component" value="Unassembled WGS sequence"/>
</dbReference>
<dbReference type="AlphaFoldDB" id="C9SB97"/>
<dbReference type="RefSeq" id="XP_003007568.1">
    <property type="nucleotide sequence ID" value="XM_003007522.1"/>
</dbReference>
<dbReference type="KEGG" id="val:VDBG_01756"/>
<proteinExistence type="predicted"/>
<name>C9SB97_VERA1</name>
<dbReference type="GeneID" id="9535031"/>
<organism evidence="2">
    <name type="scientific">Verticillium alfalfae (strain VaMs.102 / ATCC MYA-4576 / FGSC 10136)</name>
    <name type="common">Verticillium wilt of alfalfa</name>
    <name type="synonym">Verticillium albo-atrum</name>
    <dbReference type="NCBI Taxonomy" id="526221"/>
    <lineage>
        <taxon>Eukaryota</taxon>
        <taxon>Fungi</taxon>
        <taxon>Dikarya</taxon>
        <taxon>Ascomycota</taxon>
        <taxon>Pezizomycotina</taxon>
        <taxon>Sordariomycetes</taxon>
        <taxon>Hypocreomycetidae</taxon>
        <taxon>Glomerellales</taxon>
        <taxon>Plectosphaerellaceae</taxon>
        <taxon>Verticillium</taxon>
    </lineage>
</organism>
<dbReference type="STRING" id="526221.C9SB97"/>
<protein>
    <submittedName>
        <fullName evidence="1">DNA repair protein rad16</fullName>
    </submittedName>
</protein>
<reference evidence="2" key="1">
    <citation type="journal article" date="2011" name="PLoS Pathog.">
        <title>Comparative genomics yields insights into niche adaptation of plant vascular wilt pathogens.</title>
        <authorList>
            <person name="Klosterman S.J."/>
            <person name="Subbarao K.V."/>
            <person name="Kang S."/>
            <person name="Veronese P."/>
            <person name="Gold S.E."/>
            <person name="Thomma B.P.H.J."/>
            <person name="Chen Z."/>
            <person name="Henrissat B."/>
            <person name="Lee Y.-H."/>
            <person name="Park J."/>
            <person name="Garcia-Pedrajas M.D."/>
            <person name="Barbara D.J."/>
            <person name="Anchieta A."/>
            <person name="de Jonge R."/>
            <person name="Santhanam P."/>
            <person name="Maruthachalam K."/>
            <person name="Atallah Z."/>
            <person name="Amyotte S.G."/>
            <person name="Paz Z."/>
            <person name="Inderbitzin P."/>
            <person name="Hayes R.J."/>
            <person name="Heiman D.I."/>
            <person name="Young S."/>
            <person name="Zeng Q."/>
            <person name="Engels R."/>
            <person name="Galagan J."/>
            <person name="Cuomo C.A."/>
            <person name="Dobinson K.F."/>
            <person name="Ma L.-J."/>
        </authorList>
    </citation>
    <scope>NUCLEOTIDE SEQUENCE [LARGE SCALE GENOMIC DNA]</scope>
    <source>
        <strain evidence="2">VaMs.102 / ATCC MYA-4576 / FGSC 10136</strain>
    </source>
</reference>